<proteinExistence type="predicted"/>
<name>A0A9D4F999_DREPO</name>
<organism evidence="1 2">
    <name type="scientific">Dreissena polymorpha</name>
    <name type="common">Zebra mussel</name>
    <name type="synonym">Mytilus polymorpha</name>
    <dbReference type="NCBI Taxonomy" id="45954"/>
    <lineage>
        <taxon>Eukaryota</taxon>
        <taxon>Metazoa</taxon>
        <taxon>Spiralia</taxon>
        <taxon>Lophotrochozoa</taxon>
        <taxon>Mollusca</taxon>
        <taxon>Bivalvia</taxon>
        <taxon>Autobranchia</taxon>
        <taxon>Heteroconchia</taxon>
        <taxon>Euheterodonta</taxon>
        <taxon>Imparidentia</taxon>
        <taxon>Neoheterodontei</taxon>
        <taxon>Myida</taxon>
        <taxon>Dreissenoidea</taxon>
        <taxon>Dreissenidae</taxon>
        <taxon>Dreissena</taxon>
    </lineage>
</organism>
<sequence length="81" mass="9546">MVCQSWKSMDFCECELTPVKRGCNFTQIFDQTHPKTAEMAEMVSKKCTPFECRQECLALRKEPLFPRRRSRPLPRLDHAEP</sequence>
<evidence type="ECO:0000313" key="1">
    <source>
        <dbReference type="EMBL" id="KAH3792371.1"/>
    </source>
</evidence>
<evidence type="ECO:0000313" key="2">
    <source>
        <dbReference type="Proteomes" id="UP000828390"/>
    </source>
</evidence>
<protein>
    <submittedName>
        <fullName evidence="1">Uncharacterized protein</fullName>
    </submittedName>
</protein>
<reference evidence="1" key="1">
    <citation type="journal article" date="2019" name="bioRxiv">
        <title>The Genome of the Zebra Mussel, Dreissena polymorpha: A Resource for Invasive Species Research.</title>
        <authorList>
            <person name="McCartney M.A."/>
            <person name="Auch B."/>
            <person name="Kono T."/>
            <person name="Mallez S."/>
            <person name="Zhang Y."/>
            <person name="Obille A."/>
            <person name="Becker A."/>
            <person name="Abrahante J.E."/>
            <person name="Garbe J."/>
            <person name="Badalamenti J.P."/>
            <person name="Herman A."/>
            <person name="Mangelson H."/>
            <person name="Liachko I."/>
            <person name="Sullivan S."/>
            <person name="Sone E.D."/>
            <person name="Koren S."/>
            <person name="Silverstein K.A.T."/>
            <person name="Beckman K.B."/>
            <person name="Gohl D.M."/>
        </authorList>
    </citation>
    <scope>NUCLEOTIDE SEQUENCE</scope>
    <source>
        <strain evidence="1">Duluth1</strain>
        <tissue evidence="1">Whole animal</tissue>
    </source>
</reference>
<dbReference type="AlphaFoldDB" id="A0A9D4F999"/>
<reference evidence="1" key="2">
    <citation type="submission" date="2020-11" db="EMBL/GenBank/DDBJ databases">
        <authorList>
            <person name="McCartney M.A."/>
            <person name="Auch B."/>
            <person name="Kono T."/>
            <person name="Mallez S."/>
            <person name="Becker A."/>
            <person name="Gohl D.M."/>
            <person name="Silverstein K.A.T."/>
            <person name="Koren S."/>
            <person name="Bechman K.B."/>
            <person name="Herman A."/>
            <person name="Abrahante J.E."/>
            <person name="Garbe J."/>
        </authorList>
    </citation>
    <scope>NUCLEOTIDE SEQUENCE</scope>
    <source>
        <strain evidence="1">Duluth1</strain>
        <tissue evidence="1">Whole animal</tissue>
    </source>
</reference>
<accession>A0A9D4F999</accession>
<gene>
    <name evidence="1" type="ORF">DPMN_145866</name>
</gene>
<keyword evidence="2" id="KW-1185">Reference proteome</keyword>
<dbReference type="Proteomes" id="UP000828390">
    <property type="component" value="Unassembled WGS sequence"/>
</dbReference>
<comment type="caution">
    <text evidence="1">The sequence shown here is derived from an EMBL/GenBank/DDBJ whole genome shotgun (WGS) entry which is preliminary data.</text>
</comment>
<dbReference type="EMBL" id="JAIWYP010000007">
    <property type="protein sequence ID" value="KAH3792371.1"/>
    <property type="molecule type" value="Genomic_DNA"/>
</dbReference>